<dbReference type="AlphaFoldDB" id="A0A3R7LDP0"/>
<feature type="region of interest" description="Disordered" evidence="5">
    <location>
        <begin position="1"/>
        <end position="24"/>
    </location>
</feature>
<dbReference type="OrthoDB" id="242866at2759"/>
<dbReference type="GO" id="GO:0015031">
    <property type="term" value="P:protein transport"/>
    <property type="evidence" value="ECO:0007669"/>
    <property type="project" value="InterPro"/>
</dbReference>
<dbReference type="GO" id="GO:0032588">
    <property type="term" value="C:trans-Golgi network membrane"/>
    <property type="evidence" value="ECO:0007669"/>
    <property type="project" value="TreeGrafter"/>
</dbReference>
<evidence type="ECO:0000256" key="6">
    <source>
        <dbReference type="SAM" id="Phobius"/>
    </source>
</evidence>
<dbReference type="RefSeq" id="XP_029231519.1">
    <property type="nucleotide sequence ID" value="XM_029368418.1"/>
</dbReference>
<keyword evidence="2 6" id="KW-0812">Transmembrane</keyword>
<evidence type="ECO:0000256" key="5">
    <source>
        <dbReference type="SAM" id="MobiDB-lite"/>
    </source>
</evidence>
<feature type="transmembrane region" description="Helical" evidence="6">
    <location>
        <begin position="161"/>
        <end position="181"/>
    </location>
</feature>
<reference evidence="7 8" key="1">
    <citation type="journal article" date="2018" name="BMC Genomics">
        <title>Genomic comparison of Trypanosoma conorhini and Trypanosoma rangeli to Trypanosoma cruzi strains of high and low virulence.</title>
        <authorList>
            <person name="Bradwell K.R."/>
            <person name="Koparde V.N."/>
            <person name="Matveyev A.V."/>
            <person name="Serrano M.G."/>
            <person name="Alves J.M."/>
            <person name="Parikh H."/>
            <person name="Huang B."/>
            <person name="Lee V."/>
            <person name="Espinosa-Alvarez O."/>
            <person name="Ortiz P.A."/>
            <person name="Costa-Martins A.G."/>
            <person name="Teixeira M.M."/>
            <person name="Buck G.A."/>
        </authorList>
    </citation>
    <scope>NUCLEOTIDE SEQUENCE [LARGE SCALE GENOMIC DNA]</scope>
    <source>
        <strain evidence="7 8">025E</strain>
    </source>
</reference>
<evidence type="ECO:0000256" key="1">
    <source>
        <dbReference type="ARBA" id="ARBA00004141"/>
    </source>
</evidence>
<protein>
    <submittedName>
        <fullName evidence="7">Putative membrane-trafficking protein</fullName>
    </submittedName>
</protein>
<gene>
    <name evidence="7" type="ORF">Tco025E_01480</name>
</gene>
<comment type="caution">
    <text evidence="7">The sequence shown here is derived from an EMBL/GenBank/DDBJ whole genome shotgun (WGS) entry which is preliminary data.</text>
</comment>
<feature type="transmembrane region" description="Helical" evidence="6">
    <location>
        <begin position="201"/>
        <end position="227"/>
    </location>
</feature>
<evidence type="ECO:0000313" key="8">
    <source>
        <dbReference type="Proteomes" id="UP000284403"/>
    </source>
</evidence>
<feature type="transmembrane region" description="Helical" evidence="6">
    <location>
        <begin position="92"/>
        <end position="119"/>
    </location>
</feature>
<dbReference type="GO" id="GO:0055038">
    <property type="term" value="C:recycling endosome membrane"/>
    <property type="evidence" value="ECO:0007669"/>
    <property type="project" value="TreeGrafter"/>
</dbReference>
<evidence type="ECO:0000256" key="3">
    <source>
        <dbReference type="ARBA" id="ARBA00022989"/>
    </source>
</evidence>
<proteinExistence type="predicted"/>
<evidence type="ECO:0000313" key="7">
    <source>
        <dbReference type="EMBL" id="RNF26313.1"/>
    </source>
</evidence>
<dbReference type="PANTHER" id="PTHR10687:SF2">
    <property type="entry name" value="SECRETORY CARRIER-ASSOCIATED MEMBRANE PROTEIN"/>
    <property type="match status" value="1"/>
</dbReference>
<dbReference type="InterPro" id="IPR007273">
    <property type="entry name" value="SCAMP"/>
</dbReference>
<dbReference type="GeneID" id="40315091"/>
<keyword evidence="8" id="KW-1185">Reference proteome</keyword>
<dbReference type="EMBL" id="MKKU01000047">
    <property type="protein sequence ID" value="RNF26313.1"/>
    <property type="molecule type" value="Genomic_DNA"/>
</dbReference>
<dbReference type="Proteomes" id="UP000284403">
    <property type="component" value="Unassembled WGS sequence"/>
</dbReference>
<evidence type="ECO:0000256" key="2">
    <source>
        <dbReference type="ARBA" id="ARBA00022692"/>
    </source>
</evidence>
<name>A0A3R7LDP0_9TRYP</name>
<keyword evidence="3 6" id="KW-1133">Transmembrane helix</keyword>
<keyword evidence="4 6" id="KW-0472">Membrane</keyword>
<accession>A0A3R7LDP0</accession>
<dbReference type="Pfam" id="PF04144">
    <property type="entry name" value="SCAMP"/>
    <property type="match status" value="1"/>
</dbReference>
<feature type="transmembrane region" description="Helical" evidence="6">
    <location>
        <begin position="131"/>
        <end position="149"/>
    </location>
</feature>
<dbReference type="PANTHER" id="PTHR10687">
    <property type="entry name" value="SECRETORY CARRIER-ASSOCIATED MEMBRANE PROTEIN SCAMP"/>
    <property type="match status" value="1"/>
</dbReference>
<evidence type="ECO:0000256" key="4">
    <source>
        <dbReference type="ARBA" id="ARBA00023136"/>
    </source>
</evidence>
<sequence length="243" mass="27502">MLSSDNAQTHVEKKEEAMNQSNSYSVPPNLTLEMVAAKEKELEERREAIIRRQRNIAVEVGPQPNFPPRFLCIRPQIYHNIKEQVPVPLQRFMYILCGLYISLLVLIVYNIVCAFVNFILGGNPMHFGLSFLYLLGIPGAFIVWYYNAYCATTTASRPRKLLAYLGLFFGLAFDAWMAVGVSGFGGCGWIITLGITSRVPAFIMCLISSILWSLHGVLLFVMLLRFWRYNPSGGTSRYESRGL</sequence>
<organism evidence="7 8">
    <name type="scientific">Trypanosoma conorhini</name>
    <dbReference type="NCBI Taxonomy" id="83891"/>
    <lineage>
        <taxon>Eukaryota</taxon>
        <taxon>Discoba</taxon>
        <taxon>Euglenozoa</taxon>
        <taxon>Kinetoplastea</taxon>
        <taxon>Metakinetoplastina</taxon>
        <taxon>Trypanosomatida</taxon>
        <taxon>Trypanosomatidae</taxon>
        <taxon>Trypanosoma</taxon>
    </lineage>
</organism>
<comment type="subcellular location">
    <subcellularLocation>
        <location evidence="1">Membrane</location>
        <topology evidence="1">Multi-pass membrane protein</topology>
    </subcellularLocation>
</comment>